<accession>A0AAP0PQE4</accession>
<reference evidence="2 3" key="1">
    <citation type="submission" date="2024-01" db="EMBL/GenBank/DDBJ databases">
        <title>Genome assemblies of Stephania.</title>
        <authorList>
            <person name="Yang L."/>
        </authorList>
    </citation>
    <scope>NUCLEOTIDE SEQUENCE [LARGE SCALE GENOMIC DNA]</scope>
    <source>
        <strain evidence="2">JXDWG</strain>
        <tissue evidence="2">Leaf</tissue>
    </source>
</reference>
<dbReference type="EMBL" id="JBBNAG010000003">
    <property type="protein sequence ID" value="KAK9149066.1"/>
    <property type="molecule type" value="Genomic_DNA"/>
</dbReference>
<protein>
    <submittedName>
        <fullName evidence="2">Uncharacterized protein</fullName>
    </submittedName>
</protein>
<evidence type="ECO:0000313" key="3">
    <source>
        <dbReference type="Proteomes" id="UP001419268"/>
    </source>
</evidence>
<name>A0AAP0PQE4_9MAGN</name>
<proteinExistence type="predicted"/>
<organism evidence="2 3">
    <name type="scientific">Stephania cephalantha</name>
    <dbReference type="NCBI Taxonomy" id="152367"/>
    <lineage>
        <taxon>Eukaryota</taxon>
        <taxon>Viridiplantae</taxon>
        <taxon>Streptophyta</taxon>
        <taxon>Embryophyta</taxon>
        <taxon>Tracheophyta</taxon>
        <taxon>Spermatophyta</taxon>
        <taxon>Magnoliopsida</taxon>
        <taxon>Ranunculales</taxon>
        <taxon>Menispermaceae</taxon>
        <taxon>Menispermoideae</taxon>
        <taxon>Cissampelideae</taxon>
        <taxon>Stephania</taxon>
    </lineage>
</organism>
<evidence type="ECO:0000256" key="1">
    <source>
        <dbReference type="SAM" id="MobiDB-lite"/>
    </source>
</evidence>
<comment type="caution">
    <text evidence="2">The sequence shown here is derived from an EMBL/GenBank/DDBJ whole genome shotgun (WGS) entry which is preliminary data.</text>
</comment>
<feature type="region of interest" description="Disordered" evidence="1">
    <location>
        <begin position="1"/>
        <end position="71"/>
    </location>
</feature>
<feature type="compositionally biased region" description="Basic residues" evidence="1">
    <location>
        <begin position="32"/>
        <end position="53"/>
    </location>
</feature>
<dbReference type="AlphaFoldDB" id="A0AAP0PQE4"/>
<dbReference type="Proteomes" id="UP001419268">
    <property type="component" value="Unassembled WGS sequence"/>
</dbReference>
<keyword evidence="3" id="KW-1185">Reference proteome</keyword>
<feature type="compositionally biased region" description="Basic and acidic residues" evidence="1">
    <location>
        <begin position="1"/>
        <end position="13"/>
    </location>
</feature>
<evidence type="ECO:0000313" key="2">
    <source>
        <dbReference type="EMBL" id="KAK9149066.1"/>
    </source>
</evidence>
<sequence length="71" mass="7649">MADRERNGRDGKEISLSSKPIGVGVGSQPHASQRKKKKMAKQSRRSVSAKKMKMGSGRVDPNPCGLGSDRP</sequence>
<gene>
    <name evidence="2" type="ORF">Scep_007823</name>
</gene>